<accession>A0A3Q0IP71</accession>
<keyword evidence="2" id="KW-1185">Reference proteome</keyword>
<organism evidence="2 3">
    <name type="scientific">Diaphorina citri</name>
    <name type="common">Asian citrus psyllid</name>
    <dbReference type="NCBI Taxonomy" id="121845"/>
    <lineage>
        <taxon>Eukaryota</taxon>
        <taxon>Metazoa</taxon>
        <taxon>Ecdysozoa</taxon>
        <taxon>Arthropoda</taxon>
        <taxon>Hexapoda</taxon>
        <taxon>Insecta</taxon>
        <taxon>Pterygota</taxon>
        <taxon>Neoptera</taxon>
        <taxon>Paraneoptera</taxon>
        <taxon>Hemiptera</taxon>
        <taxon>Sternorrhyncha</taxon>
        <taxon>Psylloidea</taxon>
        <taxon>Psyllidae</taxon>
        <taxon>Diaphorininae</taxon>
        <taxon>Diaphorina</taxon>
    </lineage>
</organism>
<protein>
    <submittedName>
        <fullName evidence="3">Uncharacterized protein LOC113466697 isoform X1</fullName>
    </submittedName>
    <submittedName>
        <fullName evidence="4">Uncharacterized protein LOC113466697 isoform X2</fullName>
    </submittedName>
</protein>
<dbReference type="PaxDb" id="121845-A0A3Q0IP71"/>
<dbReference type="GeneID" id="113466697"/>
<gene>
    <name evidence="3 4" type="primary">LOC113466697</name>
</gene>
<proteinExistence type="predicted"/>
<feature type="region of interest" description="Disordered" evidence="1">
    <location>
        <begin position="1"/>
        <end position="26"/>
    </location>
</feature>
<evidence type="ECO:0000313" key="3">
    <source>
        <dbReference type="RefSeq" id="XP_026678101.1"/>
    </source>
</evidence>
<name>A0A3Q0IP71_DIACI</name>
<dbReference type="RefSeq" id="XP_026678102.1">
    <property type="nucleotide sequence ID" value="XM_026822301.1"/>
</dbReference>
<dbReference type="RefSeq" id="XP_026678101.1">
    <property type="nucleotide sequence ID" value="XM_026822300.1"/>
</dbReference>
<reference evidence="3 4" key="1">
    <citation type="submission" date="2025-04" db="UniProtKB">
        <authorList>
            <consortium name="RefSeq"/>
        </authorList>
    </citation>
    <scope>IDENTIFICATION</scope>
</reference>
<evidence type="ECO:0000313" key="2">
    <source>
        <dbReference type="Proteomes" id="UP000079169"/>
    </source>
</evidence>
<evidence type="ECO:0000256" key="1">
    <source>
        <dbReference type="SAM" id="MobiDB-lite"/>
    </source>
</evidence>
<evidence type="ECO:0000313" key="4">
    <source>
        <dbReference type="RefSeq" id="XP_026678102.1"/>
    </source>
</evidence>
<dbReference type="OrthoDB" id="6931295at2759"/>
<sequence>MNEMGQEGDPPDKKGGTRETTEKKERETIVYQENHAYDRYRVLVQCKRSPDNPTNFISNQKCGMLINEIVTNKSDAVEIRRFNRSKILVVRTSSFTANEIVMNERMRNTYNPFVPFNYVNRVGILRDVDEDFDDNLLLESIDARQFRVKSVQRLNRKVVSPTREVSYVKSRSVKVIFDGQDIPSHVFLFYCKIECAPFIQRVVQCYQTTTTTTSSFSPELVRF</sequence>
<dbReference type="Proteomes" id="UP000079169">
    <property type="component" value="Unplaced"/>
</dbReference>
<dbReference type="KEGG" id="dci:113466697"/>
<dbReference type="AlphaFoldDB" id="A0A3Q0IP71"/>
<feature type="compositionally biased region" description="Basic and acidic residues" evidence="1">
    <location>
        <begin position="10"/>
        <end position="26"/>
    </location>
</feature>